<dbReference type="RefSeq" id="WP_069483545.1">
    <property type="nucleotide sequence ID" value="NZ_CP130331.1"/>
</dbReference>
<proteinExistence type="predicted"/>
<sequence>MINELLMDNEIYIARKDSHKIKVEEMDPKIEYHPCDDNEGSCIIINGYKYSIVLKKDKLEICVNEDVSPKYWNHEFISAKLWFDSFAKAVERHKLCTSVYKDVDPHQLMSLLFFFDLETKDYNNLKDVIDAADAVITEISEETENFAKRSLIKFFSK</sequence>
<comment type="caution">
    <text evidence="1">The sequence shown here is derived from an EMBL/GenBank/DDBJ whole genome shotgun (WGS) entry which is preliminary data.</text>
</comment>
<dbReference type="EMBL" id="MECQ01000008">
    <property type="protein sequence ID" value="ODV53304.1"/>
    <property type="molecule type" value="Genomic_DNA"/>
</dbReference>
<reference evidence="1 2" key="1">
    <citation type="submission" date="2016-09" db="EMBL/GenBank/DDBJ databases">
        <title>Draft genome sequence of the soil isolate, Lysinibacillus fusiformis M5, a potential hypoxanthine producer.</title>
        <authorList>
            <person name="Gallegos-Monterrosa R."/>
            <person name="Maroti G."/>
            <person name="Balint B."/>
            <person name="Kovacs A.T."/>
        </authorList>
    </citation>
    <scope>NUCLEOTIDE SEQUENCE [LARGE SCALE GENOMIC DNA]</scope>
    <source>
        <strain evidence="1 2">M5</strain>
    </source>
</reference>
<organism evidence="1 2">
    <name type="scientific">Lysinibacillus fusiformis</name>
    <dbReference type="NCBI Taxonomy" id="28031"/>
    <lineage>
        <taxon>Bacteria</taxon>
        <taxon>Bacillati</taxon>
        <taxon>Bacillota</taxon>
        <taxon>Bacilli</taxon>
        <taxon>Bacillales</taxon>
        <taxon>Bacillaceae</taxon>
        <taxon>Lysinibacillus</taxon>
    </lineage>
</organism>
<name>A0A1E4QYL6_9BACI</name>
<gene>
    <name evidence="1" type="ORF">BG258_23670</name>
</gene>
<evidence type="ECO:0000313" key="1">
    <source>
        <dbReference type="EMBL" id="ODV53304.1"/>
    </source>
</evidence>
<dbReference type="AlphaFoldDB" id="A0A1E4QYL6"/>
<evidence type="ECO:0000313" key="2">
    <source>
        <dbReference type="Proteomes" id="UP000094784"/>
    </source>
</evidence>
<accession>A0A1E4QYL6</accession>
<protein>
    <submittedName>
        <fullName evidence="1">Uncharacterized protein</fullName>
    </submittedName>
</protein>
<dbReference type="Proteomes" id="UP000094784">
    <property type="component" value="Unassembled WGS sequence"/>
</dbReference>